<reference evidence="2 3" key="1">
    <citation type="journal article" date="2011" name="Appl. Environ. Microbiol.">
        <title>Methanogenic archaea isolated from Taiwan's Chelungpu fault.</title>
        <authorList>
            <person name="Wu S.Y."/>
            <person name="Lai M.C."/>
        </authorList>
    </citation>
    <scope>NUCLEOTIDE SEQUENCE [LARGE SCALE GENOMIC DNA]</scope>
    <source>
        <strain evidence="2 3">St545Mb</strain>
    </source>
</reference>
<protein>
    <submittedName>
        <fullName evidence="2">Uncharacterized protein</fullName>
    </submittedName>
</protein>
<organism evidence="2 3">
    <name type="scientific">Methanolobus chelungpuianus</name>
    <dbReference type="NCBI Taxonomy" id="502115"/>
    <lineage>
        <taxon>Archaea</taxon>
        <taxon>Methanobacteriati</taxon>
        <taxon>Methanobacteriota</taxon>
        <taxon>Stenosarchaea group</taxon>
        <taxon>Methanomicrobia</taxon>
        <taxon>Methanosarcinales</taxon>
        <taxon>Methanosarcinaceae</taxon>
        <taxon>Methanolobus</taxon>
    </lineage>
</organism>
<sequence length="60" mass="7315">MNRHPRIVGKVKKAYNTWWVQLLIQAASAIVKGFYWVSCRILGRFTSGRKKYRMDWRKWK</sequence>
<comment type="caution">
    <text evidence="2">The sequence shown here is derived from an EMBL/GenBank/DDBJ whole genome shotgun (WGS) entry which is preliminary data.</text>
</comment>
<evidence type="ECO:0000256" key="1">
    <source>
        <dbReference type="SAM" id="Phobius"/>
    </source>
</evidence>
<dbReference type="AlphaFoldDB" id="A0AAE3HA72"/>
<keyword evidence="1" id="KW-1133">Transmembrane helix</keyword>
<keyword evidence="1" id="KW-0812">Transmembrane</keyword>
<accession>A0AAE3HA72</accession>
<evidence type="ECO:0000313" key="3">
    <source>
        <dbReference type="Proteomes" id="UP001206983"/>
    </source>
</evidence>
<dbReference type="RefSeq" id="WP_256622633.1">
    <property type="nucleotide sequence ID" value="NZ_JTEO01000004.1"/>
</dbReference>
<proteinExistence type="predicted"/>
<name>A0AAE3HA72_9EURY</name>
<gene>
    <name evidence="2" type="ORF">PV02_06740</name>
</gene>
<dbReference type="Proteomes" id="UP001206983">
    <property type="component" value="Unassembled WGS sequence"/>
</dbReference>
<dbReference type="EMBL" id="JTEO01000004">
    <property type="protein sequence ID" value="MCQ6962790.1"/>
    <property type="molecule type" value="Genomic_DNA"/>
</dbReference>
<evidence type="ECO:0000313" key="2">
    <source>
        <dbReference type="EMBL" id="MCQ6962790.1"/>
    </source>
</evidence>
<keyword evidence="3" id="KW-1185">Reference proteome</keyword>
<keyword evidence="1" id="KW-0472">Membrane</keyword>
<feature type="transmembrane region" description="Helical" evidence="1">
    <location>
        <begin position="20"/>
        <end position="43"/>
    </location>
</feature>